<proteinExistence type="predicted"/>
<keyword evidence="3" id="KW-1185">Reference proteome</keyword>
<keyword evidence="1" id="KW-0472">Membrane</keyword>
<dbReference type="AlphaFoldDB" id="A0A367YIP1"/>
<evidence type="ECO:0000313" key="2">
    <source>
        <dbReference type="EMBL" id="RCK65570.1"/>
    </source>
</evidence>
<sequence>MFGITLSVKTPVYLMLLFDFVIAVYLFLIYLIPHMLGNLVVALLGFASMRGRVSGVFWSS</sequence>
<keyword evidence="1" id="KW-1133">Transmembrane helix</keyword>
<dbReference type="EMBL" id="QLNQ01000020">
    <property type="protein sequence ID" value="RCK65570.1"/>
    <property type="molecule type" value="Genomic_DNA"/>
</dbReference>
<accession>A0A367YIP1</accession>
<organism evidence="2 3">
    <name type="scientific">Candida viswanathii</name>
    <dbReference type="NCBI Taxonomy" id="5486"/>
    <lineage>
        <taxon>Eukaryota</taxon>
        <taxon>Fungi</taxon>
        <taxon>Dikarya</taxon>
        <taxon>Ascomycota</taxon>
        <taxon>Saccharomycotina</taxon>
        <taxon>Pichiomycetes</taxon>
        <taxon>Debaryomycetaceae</taxon>
        <taxon>Candida/Lodderomyces clade</taxon>
        <taxon>Candida</taxon>
    </lineage>
</organism>
<evidence type="ECO:0000256" key="1">
    <source>
        <dbReference type="SAM" id="Phobius"/>
    </source>
</evidence>
<comment type="caution">
    <text evidence="2">The sequence shown here is derived from an EMBL/GenBank/DDBJ whole genome shotgun (WGS) entry which is preliminary data.</text>
</comment>
<evidence type="ECO:0000313" key="3">
    <source>
        <dbReference type="Proteomes" id="UP000253472"/>
    </source>
</evidence>
<dbReference type="Proteomes" id="UP000253472">
    <property type="component" value="Unassembled WGS sequence"/>
</dbReference>
<name>A0A367YIP1_9ASCO</name>
<reference evidence="2 3" key="1">
    <citation type="submission" date="2018-06" db="EMBL/GenBank/DDBJ databases">
        <title>Whole genome sequencing of Candida tropicalis (genome annotated by CSBL at Korea University).</title>
        <authorList>
            <person name="Ahn J."/>
        </authorList>
    </citation>
    <scope>NUCLEOTIDE SEQUENCE [LARGE SCALE GENOMIC DNA]</scope>
    <source>
        <strain evidence="2 3">ATCC 20962</strain>
    </source>
</reference>
<gene>
    <name evidence="2" type="ORF">Cantr_01276</name>
</gene>
<feature type="transmembrane region" description="Helical" evidence="1">
    <location>
        <begin position="12"/>
        <end position="32"/>
    </location>
</feature>
<protein>
    <submittedName>
        <fullName evidence="2">Uncharacterized protein</fullName>
    </submittedName>
</protein>
<dbReference type="OrthoDB" id="1108038at2759"/>
<keyword evidence="1" id="KW-0812">Transmembrane</keyword>